<protein>
    <submittedName>
        <fullName evidence="5">Carbohydrate esterase family 3 protein</fullName>
    </submittedName>
</protein>
<sequence>MASNLGARSVGAVLLALLSIVLASPLFDAIPTTKNGQLSDLKPRAGDFYLRIMPLGASITYGDPHPPDTGGRGYRKYLRDQIRFRGWLVNMVGSRKFGEDFTDNDVEGWPGATIDGVYDKANSAVPKYKPNVILLNAGTNDATGNMVSGAGDRLEKLVRLCLEKSPGVTILLSTLLPNGRAPENVVNINKQYRALAAKLRLEGKKVQIAEMHDGFITPEDIFDGTHPTGKGFSKMGSVWWAALELADAKNWLSPPSQDVNFHDGDTTSSDNTCDKEFGSGNSDPRSGEQILYAVDPLIANDGTYRHSSQPMGRNPGLNFAGPGRETKVSFATLLNRERVDRGAERDDMVYVIRTDAGTALYMLLRNYGDGVFEDTIPFGPNMDCDWDGGEWVDMNNDGFDDFVCISPQGDLDVAINTGSGNAFFRNVGRVKNSETSDRAHVRLADIDGDGRFDYCVTDDGGNIRCWRNGGIGDTPAYWQDLGVVFTGKGMGDIGGTRFVVDINGDGRSDWLWVDNTGKVTTYINQRGYDKSLVPLWLEAGVTHQGMGSTVGREKIHFGRLYGSGRRDYAHRVAADLGSDVWQYGMEVYKNTGVGGKHQKGDGARWGPMSGKGNDDYIWISPDGKIVPFVNKNTPPDTTQYKNGWAGKGVVLATGMDRKALHIGDWDGDGKADIIGVDKKTGALTVWFTSYTGPGGTFSFRKETLGGTWCTQGWGVGLFDIGARFADVSGNGCVDYLCMEPDGRTTGWINNCPNNGNNFNLENVGQIKKSEGLDRANHKWVDVNGDGKADFLWSDKFNGDAKYWSNTGRVPESDRPNQSGSIFHFDPKGTSYLGSSRGTNMHYPNLGGLGRADQVSIQPATGYGWVWYNTCPAGGGGDDGGIAPRDPVLPRYDPS</sequence>
<organism evidence="5 6">
    <name type="scientific">Periconia macrospinosa</name>
    <dbReference type="NCBI Taxonomy" id="97972"/>
    <lineage>
        <taxon>Eukaryota</taxon>
        <taxon>Fungi</taxon>
        <taxon>Dikarya</taxon>
        <taxon>Ascomycota</taxon>
        <taxon>Pezizomycotina</taxon>
        <taxon>Dothideomycetes</taxon>
        <taxon>Pleosporomycetidae</taxon>
        <taxon>Pleosporales</taxon>
        <taxon>Massarineae</taxon>
        <taxon>Periconiaceae</taxon>
        <taxon>Periconia</taxon>
    </lineage>
</organism>
<keyword evidence="6" id="KW-1185">Reference proteome</keyword>
<dbReference type="AlphaFoldDB" id="A0A2V1DFT1"/>
<dbReference type="SUPFAM" id="SSF52266">
    <property type="entry name" value="SGNH hydrolase"/>
    <property type="match status" value="1"/>
</dbReference>
<dbReference type="Gene3D" id="3.40.50.1110">
    <property type="entry name" value="SGNH hydrolase"/>
    <property type="match status" value="1"/>
</dbReference>
<dbReference type="SUPFAM" id="SSF69318">
    <property type="entry name" value="Integrin alpha N-terminal domain"/>
    <property type="match status" value="1"/>
</dbReference>
<dbReference type="OrthoDB" id="3915838at2759"/>
<feature type="region of interest" description="Disordered" evidence="2">
    <location>
        <begin position="875"/>
        <end position="894"/>
    </location>
</feature>
<keyword evidence="1 3" id="KW-0732">Signal</keyword>
<feature type="non-terminal residue" evidence="5">
    <location>
        <position position="894"/>
    </location>
</feature>
<name>A0A2V1DFT1_9PLEO</name>
<evidence type="ECO:0000256" key="2">
    <source>
        <dbReference type="SAM" id="MobiDB-lite"/>
    </source>
</evidence>
<dbReference type="Pfam" id="PF13517">
    <property type="entry name" value="FG-GAP_3"/>
    <property type="match status" value="1"/>
</dbReference>
<evidence type="ECO:0000313" key="6">
    <source>
        <dbReference type="Proteomes" id="UP000244855"/>
    </source>
</evidence>
<dbReference type="PANTHER" id="PTHR30383:SF31">
    <property type="entry name" value="SGNH HYDROLASE-TYPE ESTERASE DOMAIN-CONTAINING PROTEIN-RELATED"/>
    <property type="match status" value="1"/>
</dbReference>
<evidence type="ECO:0000259" key="4">
    <source>
        <dbReference type="Pfam" id="PF13472"/>
    </source>
</evidence>
<proteinExistence type="predicted"/>
<feature type="signal peptide" evidence="3">
    <location>
        <begin position="1"/>
        <end position="23"/>
    </location>
</feature>
<dbReference type="EMBL" id="KZ805451">
    <property type="protein sequence ID" value="PVH96898.1"/>
    <property type="molecule type" value="Genomic_DNA"/>
</dbReference>
<gene>
    <name evidence="5" type="ORF">DM02DRAFT_686659</name>
</gene>
<dbReference type="InterPro" id="IPR013830">
    <property type="entry name" value="SGNH_hydro"/>
</dbReference>
<dbReference type="InterPro" id="IPR028994">
    <property type="entry name" value="Integrin_alpha_N"/>
</dbReference>
<evidence type="ECO:0000256" key="3">
    <source>
        <dbReference type="SAM" id="SignalP"/>
    </source>
</evidence>
<dbReference type="CDD" id="cd01833">
    <property type="entry name" value="XynB_like"/>
    <property type="match status" value="1"/>
</dbReference>
<dbReference type="InterPro" id="IPR036514">
    <property type="entry name" value="SGNH_hydro_sf"/>
</dbReference>
<feature type="chain" id="PRO_5015950734" evidence="3">
    <location>
        <begin position="24"/>
        <end position="894"/>
    </location>
</feature>
<dbReference type="InterPro" id="IPR013517">
    <property type="entry name" value="FG-GAP"/>
</dbReference>
<reference evidence="5 6" key="1">
    <citation type="journal article" date="2018" name="Sci. Rep.">
        <title>Comparative genomics provides insights into the lifestyle and reveals functional heterogeneity of dark septate endophytic fungi.</title>
        <authorList>
            <person name="Knapp D.G."/>
            <person name="Nemeth J.B."/>
            <person name="Barry K."/>
            <person name="Hainaut M."/>
            <person name="Henrissat B."/>
            <person name="Johnson J."/>
            <person name="Kuo A."/>
            <person name="Lim J.H.P."/>
            <person name="Lipzen A."/>
            <person name="Nolan M."/>
            <person name="Ohm R.A."/>
            <person name="Tamas L."/>
            <person name="Grigoriev I.V."/>
            <person name="Spatafora J.W."/>
            <person name="Nagy L.G."/>
            <person name="Kovacs G.M."/>
        </authorList>
    </citation>
    <scope>NUCLEOTIDE SEQUENCE [LARGE SCALE GENOMIC DNA]</scope>
    <source>
        <strain evidence="5 6">DSE2036</strain>
    </source>
</reference>
<evidence type="ECO:0000313" key="5">
    <source>
        <dbReference type="EMBL" id="PVH96898.1"/>
    </source>
</evidence>
<dbReference type="Proteomes" id="UP000244855">
    <property type="component" value="Unassembled WGS sequence"/>
</dbReference>
<feature type="domain" description="SGNH hydrolase-type esterase" evidence="4">
    <location>
        <begin position="55"/>
        <end position="231"/>
    </location>
</feature>
<dbReference type="STRING" id="97972.A0A2V1DFT1"/>
<dbReference type="GO" id="GO:0004622">
    <property type="term" value="F:phosphatidylcholine lysophospholipase activity"/>
    <property type="evidence" value="ECO:0007669"/>
    <property type="project" value="TreeGrafter"/>
</dbReference>
<dbReference type="Pfam" id="PF13472">
    <property type="entry name" value="Lipase_GDSL_2"/>
    <property type="match status" value="1"/>
</dbReference>
<evidence type="ECO:0000256" key="1">
    <source>
        <dbReference type="ARBA" id="ARBA00022729"/>
    </source>
</evidence>
<accession>A0A2V1DFT1</accession>
<feature type="region of interest" description="Disordered" evidence="2">
    <location>
        <begin position="262"/>
        <end position="287"/>
    </location>
</feature>
<dbReference type="PANTHER" id="PTHR30383">
    <property type="entry name" value="THIOESTERASE 1/PROTEASE 1/LYSOPHOSPHOLIPASE L1"/>
    <property type="match status" value="1"/>
</dbReference>
<dbReference type="InterPro" id="IPR051532">
    <property type="entry name" value="Ester_Hydrolysis_Enzymes"/>
</dbReference>